<keyword evidence="2" id="KW-0812">Transmembrane</keyword>
<dbReference type="KEGG" id="tap:GZ22_09945"/>
<dbReference type="GeneID" id="34220515"/>
<feature type="transmembrane region" description="Helical" evidence="2">
    <location>
        <begin position="73"/>
        <end position="92"/>
    </location>
</feature>
<evidence type="ECO:0000256" key="1">
    <source>
        <dbReference type="SAM" id="MobiDB-lite"/>
    </source>
</evidence>
<proteinExistence type="predicted"/>
<dbReference type="InterPro" id="IPR007730">
    <property type="entry name" value="SPOR-like_dom"/>
</dbReference>
<dbReference type="HOGENOM" id="CLU_1011671_0_0_9"/>
<dbReference type="Pfam" id="PF05036">
    <property type="entry name" value="SPOR"/>
    <property type="match status" value="1"/>
</dbReference>
<gene>
    <name evidence="4" type="ORF">GZ22_09945</name>
</gene>
<feature type="region of interest" description="Disordered" evidence="1">
    <location>
        <begin position="1"/>
        <end position="29"/>
    </location>
</feature>
<dbReference type="Gene3D" id="3.30.70.1070">
    <property type="entry name" value="Sporulation related repeat"/>
    <property type="match status" value="1"/>
</dbReference>
<evidence type="ECO:0000256" key="2">
    <source>
        <dbReference type="SAM" id="Phobius"/>
    </source>
</evidence>
<evidence type="ECO:0000313" key="5">
    <source>
        <dbReference type="Proteomes" id="UP000027980"/>
    </source>
</evidence>
<sequence>MEEKKGFSVKIGGKKQKKQQQQSKEEMIGEGSYTLYDEEAAATVEKDVPVLDQLNKKKSEKNAVSLSPFAKKLAAAALGAALIGVVLGFLLLRYTAGIESETSGVAAPIATQGAAANAGAFSDLTAYVVQGGVYNQEDIGQDVVQKYADAGIPAVLWEKNGQFFLLTGMAGSQEEADTLGSQLQAQGYESYVKQWDPGVEAASSAWLDELAVLLAAGDNQDSALWKAWQEKIPAEAESVKTASDEAVSAMEQGSFTASMLLPVWHEAATLAAAGQ</sequence>
<evidence type="ECO:0000313" key="4">
    <source>
        <dbReference type="EMBL" id="AIF66932.1"/>
    </source>
</evidence>
<keyword evidence="2" id="KW-1133">Transmembrane helix</keyword>
<dbReference type="OrthoDB" id="2969309at2"/>
<evidence type="ECO:0000259" key="3">
    <source>
        <dbReference type="Pfam" id="PF05036"/>
    </source>
</evidence>
<reference evidence="4 5" key="1">
    <citation type="submission" date="2014-07" db="EMBL/GenBank/DDBJ databases">
        <title>Complete genome sequence of a moderately halophilic bacterium Terribacillus aidingensis MP602, isolated from Cryptomeria fortunei in Tianmu mountain in China.</title>
        <authorList>
            <person name="Wang Y."/>
            <person name="Lu P."/>
            <person name="Zhang L."/>
        </authorList>
    </citation>
    <scope>NUCLEOTIDE SEQUENCE [LARGE SCALE GENOMIC DNA]</scope>
    <source>
        <strain evidence="4 5">MP602</strain>
    </source>
</reference>
<dbReference type="SUPFAM" id="SSF110997">
    <property type="entry name" value="Sporulation related repeat"/>
    <property type="match status" value="1"/>
</dbReference>
<dbReference type="EMBL" id="CP008876">
    <property type="protein sequence ID" value="AIF66932.1"/>
    <property type="molecule type" value="Genomic_DNA"/>
</dbReference>
<organism evidence="4 5">
    <name type="scientific">Terribacillus saccharophilus</name>
    <dbReference type="NCBI Taxonomy" id="361277"/>
    <lineage>
        <taxon>Bacteria</taxon>
        <taxon>Bacillati</taxon>
        <taxon>Bacillota</taxon>
        <taxon>Bacilli</taxon>
        <taxon>Bacillales</taxon>
        <taxon>Bacillaceae</taxon>
        <taxon>Terribacillus</taxon>
    </lineage>
</organism>
<protein>
    <recommendedName>
        <fullName evidence="3">SPOR domain-containing protein</fullName>
    </recommendedName>
</protein>
<dbReference type="RefSeq" id="WP_038561687.1">
    <property type="nucleotide sequence ID" value="NZ_CP008876.1"/>
</dbReference>
<dbReference type="GO" id="GO:0042834">
    <property type="term" value="F:peptidoglycan binding"/>
    <property type="evidence" value="ECO:0007669"/>
    <property type="project" value="InterPro"/>
</dbReference>
<dbReference type="AlphaFoldDB" id="A0A075LLX2"/>
<name>A0A075LLX2_9BACI</name>
<feature type="domain" description="SPOR" evidence="3">
    <location>
        <begin position="125"/>
        <end position="193"/>
    </location>
</feature>
<keyword evidence="2" id="KW-0472">Membrane</keyword>
<dbReference type="Proteomes" id="UP000027980">
    <property type="component" value="Chromosome"/>
</dbReference>
<accession>A0A075LLX2</accession>
<dbReference type="InterPro" id="IPR036680">
    <property type="entry name" value="SPOR-like_sf"/>
</dbReference>